<dbReference type="InterPro" id="IPR009091">
    <property type="entry name" value="RCC1/BLIP-II"/>
</dbReference>
<gene>
    <name evidence="1" type="ORF">CTI12_AA606940</name>
</gene>
<dbReference type="Proteomes" id="UP000245207">
    <property type="component" value="Unassembled WGS sequence"/>
</dbReference>
<evidence type="ECO:0000313" key="2">
    <source>
        <dbReference type="Proteomes" id="UP000245207"/>
    </source>
</evidence>
<dbReference type="STRING" id="35608.A0A2U1KG75"/>
<dbReference type="OrthoDB" id="10554303at2759"/>
<dbReference type="AlphaFoldDB" id="A0A2U1KG75"/>
<sequence length="145" mass="16677">MRLLSQVMQQFNHLVLQPISVWVYTWGKGYCDALGHGDEIDKMTPELLTVLKMQLAVQSNGDTCNVEYKAELLENLYTYFFRLTKKVLRSWSVSGCANCHKQVATATNFITKSARRDVLPFNQCMILFTINNDLPSSLTMWFLQT</sequence>
<dbReference type="EMBL" id="PKPP01019526">
    <property type="protein sequence ID" value="PWA35711.1"/>
    <property type="molecule type" value="Genomic_DNA"/>
</dbReference>
<comment type="caution">
    <text evidence="1">The sequence shown here is derived from an EMBL/GenBank/DDBJ whole genome shotgun (WGS) entry which is preliminary data.</text>
</comment>
<dbReference type="SUPFAM" id="SSF50985">
    <property type="entry name" value="RCC1/BLIP-II"/>
    <property type="match status" value="1"/>
</dbReference>
<keyword evidence="2" id="KW-1185">Reference proteome</keyword>
<protein>
    <submittedName>
        <fullName evidence="1">Putative E3 ubiquitin-protein ligase HERC3</fullName>
    </submittedName>
</protein>
<proteinExistence type="predicted"/>
<organism evidence="1 2">
    <name type="scientific">Artemisia annua</name>
    <name type="common">Sweet wormwood</name>
    <dbReference type="NCBI Taxonomy" id="35608"/>
    <lineage>
        <taxon>Eukaryota</taxon>
        <taxon>Viridiplantae</taxon>
        <taxon>Streptophyta</taxon>
        <taxon>Embryophyta</taxon>
        <taxon>Tracheophyta</taxon>
        <taxon>Spermatophyta</taxon>
        <taxon>Magnoliopsida</taxon>
        <taxon>eudicotyledons</taxon>
        <taxon>Gunneridae</taxon>
        <taxon>Pentapetalae</taxon>
        <taxon>asterids</taxon>
        <taxon>campanulids</taxon>
        <taxon>Asterales</taxon>
        <taxon>Asteraceae</taxon>
        <taxon>Asteroideae</taxon>
        <taxon>Anthemideae</taxon>
        <taxon>Artemisiinae</taxon>
        <taxon>Artemisia</taxon>
    </lineage>
</organism>
<reference evidence="1 2" key="1">
    <citation type="journal article" date="2018" name="Mol. Plant">
        <title>The genome of Artemisia annua provides insight into the evolution of Asteraceae family and artemisinin biosynthesis.</title>
        <authorList>
            <person name="Shen Q."/>
            <person name="Zhang L."/>
            <person name="Liao Z."/>
            <person name="Wang S."/>
            <person name="Yan T."/>
            <person name="Shi P."/>
            <person name="Liu M."/>
            <person name="Fu X."/>
            <person name="Pan Q."/>
            <person name="Wang Y."/>
            <person name="Lv Z."/>
            <person name="Lu X."/>
            <person name="Zhang F."/>
            <person name="Jiang W."/>
            <person name="Ma Y."/>
            <person name="Chen M."/>
            <person name="Hao X."/>
            <person name="Li L."/>
            <person name="Tang Y."/>
            <person name="Lv G."/>
            <person name="Zhou Y."/>
            <person name="Sun X."/>
            <person name="Brodelius P.E."/>
            <person name="Rose J.K.C."/>
            <person name="Tang K."/>
        </authorList>
    </citation>
    <scope>NUCLEOTIDE SEQUENCE [LARGE SCALE GENOMIC DNA]</scope>
    <source>
        <strain evidence="2">cv. Huhao1</strain>
        <tissue evidence="1">Leaf</tissue>
    </source>
</reference>
<evidence type="ECO:0000313" key="1">
    <source>
        <dbReference type="EMBL" id="PWA35711.1"/>
    </source>
</evidence>
<accession>A0A2U1KG75</accession>
<name>A0A2U1KG75_ARTAN</name>